<keyword evidence="1" id="KW-0472">Membrane</keyword>
<dbReference type="PANTHER" id="PTHR34351">
    <property type="entry name" value="SLR1927 PROTEIN-RELATED"/>
    <property type="match status" value="1"/>
</dbReference>
<feature type="non-terminal residue" evidence="3">
    <location>
        <position position="278"/>
    </location>
</feature>
<dbReference type="InterPro" id="IPR002881">
    <property type="entry name" value="DUF58"/>
</dbReference>
<feature type="domain" description="DUF58" evidence="2">
    <location>
        <begin position="205"/>
        <end position="266"/>
    </location>
</feature>
<accession>A0A382E8R0</accession>
<evidence type="ECO:0000259" key="2">
    <source>
        <dbReference type="Pfam" id="PF01882"/>
    </source>
</evidence>
<dbReference type="EMBL" id="UINC01043315">
    <property type="protein sequence ID" value="SVB47176.1"/>
    <property type="molecule type" value="Genomic_DNA"/>
</dbReference>
<evidence type="ECO:0000256" key="1">
    <source>
        <dbReference type="SAM" id="Phobius"/>
    </source>
</evidence>
<protein>
    <recommendedName>
        <fullName evidence="2">DUF58 domain-containing protein</fullName>
    </recommendedName>
</protein>
<dbReference type="Pfam" id="PF01882">
    <property type="entry name" value="DUF58"/>
    <property type="match status" value="1"/>
</dbReference>
<feature type="transmembrane region" description="Helical" evidence="1">
    <location>
        <begin position="16"/>
        <end position="35"/>
    </location>
</feature>
<proteinExistence type="predicted"/>
<keyword evidence="1" id="KW-1133">Transmembrane helix</keyword>
<dbReference type="AlphaFoldDB" id="A0A382E8R0"/>
<dbReference type="PANTHER" id="PTHR34351:SF1">
    <property type="entry name" value="SLR1927 PROTEIN"/>
    <property type="match status" value="1"/>
</dbReference>
<organism evidence="3">
    <name type="scientific">marine metagenome</name>
    <dbReference type="NCBI Taxonomy" id="408172"/>
    <lineage>
        <taxon>unclassified sequences</taxon>
        <taxon>metagenomes</taxon>
        <taxon>ecological metagenomes</taxon>
    </lineage>
</organism>
<evidence type="ECO:0000313" key="3">
    <source>
        <dbReference type="EMBL" id="SVB47176.1"/>
    </source>
</evidence>
<sequence length="278" mass="30685">MRPAVNWPHSWSRTQFTAGGLAFTIGTFAVGFAALNTGNNLLYLLLGAMLGFIAVSAWLSGHSIRNLQIERSFPRGVSVGQDFCMTYKVTNRKRYLSSIAVEISEAGLPDRAFVAHVQPNEFTFARSLNSFVKRGIYPLGTTTLSSSFPFGMFRKVRDVLIPGEIVVWPRIDRVVREPLLGEGQLSKLDGPTQGELGARGEYRNLRGYRTGDDPKDIHWRSSARLGEPVIREYERDAGETRWICLDTTSEVGSASEVALEVAASLASRAVATQRPFAL</sequence>
<name>A0A382E8R0_9ZZZZ</name>
<feature type="transmembrane region" description="Helical" evidence="1">
    <location>
        <begin position="41"/>
        <end position="61"/>
    </location>
</feature>
<gene>
    <name evidence="3" type="ORF">METZ01_LOCUS200030</name>
</gene>
<keyword evidence="1" id="KW-0812">Transmembrane</keyword>
<reference evidence="3" key="1">
    <citation type="submission" date="2018-05" db="EMBL/GenBank/DDBJ databases">
        <authorList>
            <person name="Lanie J.A."/>
            <person name="Ng W.-L."/>
            <person name="Kazmierczak K.M."/>
            <person name="Andrzejewski T.M."/>
            <person name="Davidsen T.M."/>
            <person name="Wayne K.J."/>
            <person name="Tettelin H."/>
            <person name="Glass J.I."/>
            <person name="Rusch D."/>
            <person name="Podicherti R."/>
            <person name="Tsui H.-C.T."/>
            <person name="Winkler M.E."/>
        </authorList>
    </citation>
    <scope>NUCLEOTIDE SEQUENCE</scope>
</reference>